<dbReference type="EMBL" id="GL377307">
    <property type="protein sequence ID" value="EFI95988.1"/>
    <property type="molecule type" value="Genomic_DNA"/>
</dbReference>
<dbReference type="PANTHER" id="PTHR31138:SF1">
    <property type="entry name" value="PDZ DOMAIN-CONTAINING PROTEIN"/>
    <property type="match status" value="1"/>
</dbReference>
<dbReference type="InParanoid" id="D8Q779"/>
<protein>
    <submittedName>
        <fullName evidence="3">Uncharacterized protein</fullName>
    </submittedName>
</protein>
<gene>
    <name evidence="3" type="ORF">SCHCODRAFT_77042</name>
</gene>
<feature type="domain" description="HAM1-like N-terminal" evidence="2">
    <location>
        <begin position="244"/>
        <end position="571"/>
    </location>
</feature>
<accession>D8Q779</accession>
<dbReference type="Proteomes" id="UP000007431">
    <property type="component" value="Unassembled WGS sequence"/>
</dbReference>
<dbReference type="InterPro" id="IPR045967">
    <property type="entry name" value="HAM1-like_N"/>
</dbReference>
<reference evidence="3 4" key="1">
    <citation type="journal article" date="2010" name="Nat. Biotechnol.">
        <title>Genome sequence of the model mushroom Schizophyllum commune.</title>
        <authorList>
            <person name="Ohm R.A."/>
            <person name="de Jong J.F."/>
            <person name="Lugones L.G."/>
            <person name="Aerts A."/>
            <person name="Kothe E."/>
            <person name="Stajich J.E."/>
            <person name="de Vries R.P."/>
            <person name="Record E."/>
            <person name="Levasseur A."/>
            <person name="Baker S.E."/>
            <person name="Bartholomew K.A."/>
            <person name="Coutinho P.M."/>
            <person name="Erdmann S."/>
            <person name="Fowler T.J."/>
            <person name="Gathman A.C."/>
            <person name="Lombard V."/>
            <person name="Henrissat B."/>
            <person name="Knabe N."/>
            <person name="Kuees U."/>
            <person name="Lilly W.W."/>
            <person name="Lindquist E."/>
            <person name="Lucas S."/>
            <person name="Magnuson J.K."/>
            <person name="Piumi F."/>
            <person name="Raudaskoski M."/>
            <person name="Salamov A."/>
            <person name="Schmutz J."/>
            <person name="Schwarze F.W.M.R."/>
            <person name="vanKuyk P.A."/>
            <person name="Horton J.S."/>
            <person name="Grigoriev I.V."/>
            <person name="Woesten H.A.B."/>
        </authorList>
    </citation>
    <scope>NUCLEOTIDE SEQUENCE [LARGE SCALE GENOMIC DNA]</scope>
    <source>
        <strain evidence="4">H4-8 / FGSC 9210</strain>
    </source>
</reference>
<evidence type="ECO:0000259" key="2">
    <source>
        <dbReference type="Pfam" id="PF19343"/>
    </source>
</evidence>
<dbReference type="STRING" id="578458.D8Q779"/>
<name>D8Q779_SCHCM</name>
<feature type="domain" description="HAM1-like C-terminal" evidence="1">
    <location>
        <begin position="599"/>
        <end position="658"/>
    </location>
</feature>
<dbReference type="KEGG" id="scm:SCHCO_02629581"/>
<dbReference type="Pfam" id="PF14613">
    <property type="entry name" value="HAM1_C"/>
    <property type="match status" value="1"/>
</dbReference>
<dbReference type="VEuPathDB" id="FungiDB:SCHCODRAFT_02629581"/>
<feature type="domain" description="HAM1-like N-terminal" evidence="2">
    <location>
        <begin position="6"/>
        <end position="226"/>
    </location>
</feature>
<sequence>MDRATSVVAALEAGKLPSQSQISAWLKWLDDSGLTQAQPEGKDALSSQGRVLLNDVRGVLAAYQTLGERKNHDDLLEETLWHLSQADLANASTSTSGSLDTDEAANDARAAAGAMRTILRVLWESVSSEGSILGQDLTSFFRLGLADVAEAIEGAAGSTKESLRSIDKEVQEGKRTTLGRDKERLEQEKDPKVAFEHGMDTLKDAGVTGIGAVQSATEKAQEGKDKASERLTTMYDRICERALKDEEYRKEVTTIVNVIEKWVNSAIDSTAGVRSNSLSSFVDDPTPEQHLHKALDGVQKLLERFAGDKSLNDLFSKTRVCARDVREDENLRTWFDQFFDHTRKVFTQEGYRESAEAKGKRKELRRRWHEMRDGEGESAQKWKADWDALSSEASEYVERIEQDKDLQRLRDAHAKLGKDIDSGLSDVKQEAAAKAQNIMEQASWFWHDMFSHYVPKALSMMKDIPIPRTEYKDDDLEFVLENLDISSLNIQPAHIFIRNITDVDMSLTEKSTTTAVGTLTHIRMQALQLAFKDISFWSRAKDVSLGPSEFSGLVGITLPPKGIDVDLRVRMIPSNQQDAREAHKGFHIIEHVAVHVDEDVQIDVRDSNHTVLFNVFKPVVLMRFRDALERTLAAQLRGLLAWADGLAFDIAKRAEVFRDAGLGTGGAYAGAVWSEIGRMRRAEAGAAMRVTGTGFIVDAENGSLAVGAEPQILSGDKHGPLATASEPLKDRLRDAAGKAKEEVEARTGTDMDVDVVKADVQGAKEQVAEAWEEGKEQWQSFQQSVEKKAEQERKKEGWKSSAFDL</sequence>
<dbReference type="OrthoDB" id="19394at2759"/>
<dbReference type="GeneID" id="9592536"/>
<dbReference type="InterPro" id="IPR027842">
    <property type="entry name" value="HAM1-like_C"/>
</dbReference>
<dbReference type="eggNOG" id="ENOG502SMI7">
    <property type="taxonomic scope" value="Eukaryota"/>
</dbReference>
<evidence type="ECO:0000313" key="4">
    <source>
        <dbReference type="Proteomes" id="UP000007431"/>
    </source>
</evidence>
<keyword evidence="4" id="KW-1185">Reference proteome</keyword>
<dbReference type="HOGENOM" id="CLU_018362_0_0_1"/>
<dbReference type="RefSeq" id="XP_003030891.1">
    <property type="nucleotide sequence ID" value="XM_003030845.1"/>
</dbReference>
<dbReference type="Pfam" id="PF19343">
    <property type="entry name" value="HAM1_N"/>
    <property type="match status" value="2"/>
</dbReference>
<evidence type="ECO:0000259" key="1">
    <source>
        <dbReference type="Pfam" id="PF14613"/>
    </source>
</evidence>
<dbReference type="OMA" id="SFWYKDK"/>
<proteinExistence type="predicted"/>
<dbReference type="PANTHER" id="PTHR31138">
    <property type="entry name" value="CHROMOSOME 19, WHOLE GENOME SHOTGUN SEQUENCE"/>
    <property type="match status" value="1"/>
</dbReference>
<organism evidence="4">
    <name type="scientific">Schizophyllum commune (strain H4-8 / FGSC 9210)</name>
    <name type="common">Split gill fungus</name>
    <dbReference type="NCBI Taxonomy" id="578458"/>
    <lineage>
        <taxon>Eukaryota</taxon>
        <taxon>Fungi</taxon>
        <taxon>Dikarya</taxon>
        <taxon>Basidiomycota</taxon>
        <taxon>Agaricomycotina</taxon>
        <taxon>Agaricomycetes</taxon>
        <taxon>Agaricomycetidae</taxon>
        <taxon>Agaricales</taxon>
        <taxon>Schizophyllaceae</taxon>
        <taxon>Schizophyllum</taxon>
    </lineage>
</organism>
<dbReference type="AlphaFoldDB" id="D8Q779"/>
<evidence type="ECO:0000313" key="3">
    <source>
        <dbReference type="EMBL" id="EFI95988.1"/>
    </source>
</evidence>